<dbReference type="Gene3D" id="2.80.10.50">
    <property type="match status" value="2"/>
</dbReference>
<evidence type="ECO:0000259" key="2">
    <source>
        <dbReference type="Pfam" id="PF09362"/>
    </source>
</evidence>
<dbReference type="CDD" id="cd00257">
    <property type="entry name" value="beta-trefoil_FSCN-like"/>
    <property type="match status" value="2"/>
</dbReference>
<dbReference type="SUPFAM" id="SSF50405">
    <property type="entry name" value="Actin-crosslinking proteins"/>
    <property type="match status" value="2"/>
</dbReference>
<dbReference type="Pfam" id="PF09362">
    <property type="entry name" value="DUF1996"/>
    <property type="match status" value="1"/>
</dbReference>
<feature type="domain" description="DUF1996" evidence="2">
    <location>
        <begin position="548"/>
        <end position="784"/>
    </location>
</feature>
<dbReference type="InterPro" id="IPR018535">
    <property type="entry name" value="DUF1996"/>
</dbReference>
<evidence type="ECO:0000313" key="4">
    <source>
        <dbReference type="Proteomes" id="UP000241769"/>
    </source>
</evidence>
<protein>
    <recommendedName>
        <fullName evidence="2">DUF1996 domain-containing protein</fullName>
    </recommendedName>
</protein>
<feature type="compositionally biased region" description="Basic and acidic residues" evidence="1">
    <location>
        <begin position="394"/>
        <end position="410"/>
    </location>
</feature>
<dbReference type="Pfam" id="PF09751">
    <property type="entry name" value="Es2"/>
    <property type="match status" value="1"/>
</dbReference>
<dbReference type="Proteomes" id="UP000241769">
    <property type="component" value="Unassembled WGS sequence"/>
</dbReference>
<dbReference type="InterPro" id="IPR008999">
    <property type="entry name" value="Actin-crosslinking"/>
</dbReference>
<feature type="compositionally biased region" description="Low complexity" evidence="1">
    <location>
        <begin position="1030"/>
        <end position="1046"/>
    </location>
</feature>
<feature type="region of interest" description="Disordered" evidence="1">
    <location>
        <begin position="372"/>
        <end position="436"/>
    </location>
</feature>
<feature type="compositionally biased region" description="Polar residues" evidence="1">
    <location>
        <begin position="458"/>
        <end position="485"/>
    </location>
</feature>
<proteinExistence type="predicted"/>
<organism evidence="3 4">
    <name type="scientific">Planoprotostelium fungivorum</name>
    <dbReference type="NCBI Taxonomy" id="1890364"/>
    <lineage>
        <taxon>Eukaryota</taxon>
        <taxon>Amoebozoa</taxon>
        <taxon>Evosea</taxon>
        <taxon>Variosea</taxon>
        <taxon>Cavosteliida</taxon>
        <taxon>Cavosteliaceae</taxon>
        <taxon>Planoprotostelium</taxon>
    </lineage>
</organism>
<dbReference type="PANTHER" id="PTHR43662">
    <property type="match status" value="1"/>
</dbReference>
<keyword evidence="4" id="KW-1185">Reference proteome</keyword>
<dbReference type="PANTHER" id="PTHR43662:SF3">
    <property type="entry name" value="DOMAIN PROTEIN, PUTATIVE (AFU_ORTHOLOGUE AFUA_6G11970)-RELATED"/>
    <property type="match status" value="1"/>
</dbReference>
<feature type="region of interest" description="Disordered" evidence="1">
    <location>
        <begin position="1011"/>
        <end position="1046"/>
    </location>
</feature>
<sequence length="1170" mass="128668">MDKQLTLVAPPSQEKPQTVQMQLICEPNFAIPRARPKKRVLTEERYISSLGQIIERDFFPDLPKLRLQDEWLKAKEAGDLNKMREIQLKSRNDSDSKRIYTPEQYTSTREFTFYIIDPNCLLRTRSASRRWLHSSHAKEFIPLTLTDDDNPAPVNINMSLDQFVHHHTSEDNASFDIIMEKQSEKRKKKYAYLLNAEEDTHKTIEGPSTGGLLTWKYEAKNNLMYNKDGVEYTTEEIVQTASKGPKEIKHNNTRFHGPVYSKSYMASLRKDKIEGSRYVSQEQLAILEAKKLMDEPYDLFKMRGGGQKKNDGHSSSSSSAGEEAFTINLPFDVKESPRVRGYNFLTTPSPAIGVDASPIMTWGSVEGTPLRLDPTDTPVGIGSNGAGPTFRFSETSERERLAIELSDKAKQKSKNMTQKSGAAPRTPVRKSGVSIDQQLRASYNSPVVHRRAAGVDLSTRTPQSRRGATPTPFLSPSRTPKNVSTARSHVNGFDAVGRIRQATRKMVSSKVIFLAFICFGAALAADNLLSPFWKVFCHGTPVYRGRADPIVNPGYFSQHSHKVFGSSNFRRASVSNLDDYNYAFAGDCTTCSITVDKTNYWTPDLYYQWPDGTFSLVPSGGLTVYYPSRTGPNDPNPKYKAFPKGLRMTAGNPWRRGYNESVVAHNAISYACLSGFGNPEQHKFPTDKLKCIDGLRAQIFFPTCWDGKNLDSPNHQSHVSYPIGAPDNGDCPATHPVRLPGVFFEMFFDVDPKKFPHGEGHNPFVWSCGDSTGYGLHGDFLNGWDDKVVQAALDDPLCDAKYTNNGNNPENCPAFKPYVVDAKACAIGKQIAGYEDLGINGRIASLPGCNPVTGFGPDAVPCFNSTKQKPTNTGNVRALVRASNGNFLNLVDTDKAIKADWTDANLASYPQIFVFVPISQGSTTYSLVSDYLTGTYGHCPPGGQLTLNAHGVDTWEQFTLVSRGNNRYNIKAGSNGQYLVLQSDNTLASTGKNADQAEAIFTFVDGNQDSSTIDPITGGPLGSNPTSNQPTKSTTPAPTVSPSPTTLSVQKNASLAVNGRYVSSNSSDVILRTSSQAPSIYTVFTIDGVGSLRHAGTHLYVSADDYGRKALKANAGQVDTWETFSFQSVGTDTYILLAKVNSKYLAVNGDGTIVASADANGAAKFTFKWF</sequence>
<name>A0A2P6NDF1_9EUKA</name>
<reference evidence="3 4" key="1">
    <citation type="journal article" date="2018" name="Genome Biol. Evol.">
        <title>Multiple Roots of Fruiting Body Formation in Amoebozoa.</title>
        <authorList>
            <person name="Hillmann F."/>
            <person name="Forbes G."/>
            <person name="Novohradska S."/>
            <person name="Ferling I."/>
            <person name="Riege K."/>
            <person name="Groth M."/>
            <person name="Westermann M."/>
            <person name="Marz M."/>
            <person name="Spaller T."/>
            <person name="Winckler T."/>
            <person name="Schaap P."/>
            <person name="Glockner G."/>
        </authorList>
    </citation>
    <scope>NUCLEOTIDE SEQUENCE [LARGE SCALE GENOMIC DNA]</scope>
    <source>
        <strain evidence="3 4">Jena</strain>
    </source>
</reference>
<comment type="caution">
    <text evidence="3">The sequence shown here is derived from an EMBL/GenBank/DDBJ whole genome shotgun (WGS) entry which is preliminary data.</text>
</comment>
<gene>
    <name evidence="3" type="ORF">PROFUN_10481</name>
</gene>
<dbReference type="AlphaFoldDB" id="A0A2P6NDF1"/>
<dbReference type="InterPro" id="IPR019148">
    <property type="entry name" value="Nuclear_protein_DGCR14_ESS-2"/>
</dbReference>
<accession>A0A2P6NDF1</accession>
<dbReference type="EMBL" id="MDYQ01000112">
    <property type="protein sequence ID" value="PRP81987.1"/>
    <property type="molecule type" value="Genomic_DNA"/>
</dbReference>
<evidence type="ECO:0000256" key="1">
    <source>
        <dbReference type="SAM" id="MobiDB-lite"/>
    </source>
</evidence>
<dbReference type="OrthoDB" id="19679at2759"/>
<evidence type="ECO:0000313" key="3">
    <source>
        <dbReference type="EMBL" id="PRP81987.1"/>
    </source>
</evidence>
<dbReference type="InParanoid" id="A0A2P6NDF1"/>
<feature type="region of interest" description="Disordered" evidence="1">
    <location>
        <begin position="303"/>
        <end position="322"/>
    </location>
</feature>
<feature type="region of interest" description="Disordered" evidence="1">
    <location>
        <begin position="456"/>
        <end position="485"/>
    </location>
</feature>